<dbReference type="RefSeq" id="WP_136727924.1">
    <property type="nucleotide sequence ID" value="NZ_JAOPYF010000057.1"/>
</dbReference>
<protein>
    <submittedName>
        <fullName evidence="1">Toxin-antitoxin system HicB family antitoxin</fullName>
    </submittedName>
</protein>
<dbReference type="AlphaFoldDB" id="A0A4U0S6X1"/>
<keyword evidence="2" id="KW-1185">Reference proteome</keyword>
<name>A0A4U0S6X1_9ACTN</name>
<dbReference type="OrthoDB" id="3855023at2"/>
<dbReference type="SUPFAM" id="SSF47598">
    <property type="entry name" value="Ribbon-helix-helix"/>
    <property type="match status" value="1"/>
</dbReference>
<proteinExistence type="predicted"/>
<comment type="caution">
    <text evidence="1">The sequence shown here is derived from an EMBL/GenBank/DDBJ whole genome shotgun (WGS) entry which is preliminary data.</text>
</comment>
<reference evidence="1 2" key="1">
    <citation type="submission" date="2019-04" db="EMBL/GenBank/DDBJ databases">
        <title>Streptomyces oryziradicis sp. nov., a novel actinomycete isolated from rhizosphere soil of rice (Oryza sativa L.).</title>
        <authorList>
            <person name="Li C."/>
        </authorList>
    </citation>
    <scope>NUCLEOTIDE SEQUENCE [LARGE SCALE GENOMIC DNA]</scope>
    <source>
        <strain evidence="1 2">NEAU-C40</strain>
    </source>
</reference>
<dbReference type="InterPro" id="IPR010985">
    <property type="entry name" value="Ribbon_hlx_hlx"/>
</dbReference>
<accession>A0A4U0S6X1</accession>
<dbReference type="GO" id="GO:0006355">
    <property type="term" value="P:regulation of DNA-templated transcription"/>
    <property type="evidence" value="ECO:0007669"/>
    <property type="project" value="InterPro"/>
</dbReference>
<gene>
    <name evidence="1" type="ORF">FCI23_33795</name>
</gene>
<dbReference type="InterPro" id="IPR008651">
    <property type="entry name" value="Uncharacterised_HicB"/>
</dbReference>
<evidence type="ECO:0000313" key="1">
    <source>
        <dbReference type="EMBL" id="TKA04864.1"/>
    </source>
</evidence>
<dbReference type="Proteomes" id="UP000305778">
    <property type="component" value="Unassembled WGS sequence"/>
</dbReference>
<sequence>MAKVQLNVRVDEALAAKLKAEASKHGQSVQKYVEELIEDGIGGPRTRFFEAAEKFMADFGADFERDFGPGGAR</sequence>
<organism evidence="1 2">
    <name type="scientific">Actinacidiphila oryziradicis</name>
    <dbReference type="NCBI Taxonomy" id="2571141"/>
    <lineage>
        <taxon>Bacteria</taxon>
        <taxon>Bacillati</taxon>
        <taxon>Actinomycetota</taxon>
        <taxon>Actinomycetes</taxon>
        <taxon>Kitasatosporales</taxon>
        <taxon>Streptomycetaceae</taxon>
        <taxon>Actinacidiphila</taxon>
    </lineage>
</organism>
<dbReference type="EMBL" id="SUMC01000045">
    <property type="protein sequence ID" value="TKA04864.1"/>
    <property type="molecule type" value="Genomic_DNA"/>
</dbReference>
<evidence type="ECO:0000313" key="2">
    <source>
        <dbReference type="Proteomes" id="UP000305778"/>
    </source>
</evidence>
<dbReference type="Pfam" id="PF05534">
    <property type="entry name" value="HicB"/>
    <property type="match status" value="1"/>
</dbReference>